<comment type="caution">
    <text evidence="1">The sequence shown here is derived from an EMBL/GenBank/DDBJ whole genome shotgun (WGS) entry which is preliminary data.</text>
</comment>
<reference evidence="1 2" key="1">
    <citation type="submission" date="2019-07" db="EMBL/GenBank/DDBJ databases">
        <title>Whole genome shotgun sequence of Microvirga aerophila NBRC 106136.</title>
        <authorList>
            <person name="Hosoyama A."/>
            <person name="Uohara A."/>
            <person name="Ohji S."/>
            <person name="Ichikawa N."/>
        </authorList>
    </citation>
    <scope>NUCLEOTIDE SEQUENCE [LARGE SCALE GENOMIC DNA]</scope>
    <source>
        <strain evidence="1 2">NBRC 106136</strain>
    </source>
</reference>
<proteinExistence type="predicted"/>
<evidence type="ECO:0000313" key="2">
    <source>
        <dbReference type="Proteomes" id="UP000321085"/>
    </source>
</evidence>
<evidence type="ECO:0000313" key="1">
    <source>
        <dbReference type="EMBL" id="GEO19133.1"/>
    </source>
</evidence>
<keyword evidence="2" id="KW-1185">Reference proteome</keyword>
<organism evidence="1 2">
    <name type="scientific">Microvirga aerophila</name>
    <dbReference type="NCBI Taxonomy" id="670291"/>
    <lineage>
        <taxon>Bacteria</taxon>
        <taxon>Pseudomonadati</taxon>
        <taxon>Pseudomonadota</taxon>
        <taxon>Alphaproteobacteria</taxon>
        <taxon>Hyphomicrobiales</taxon>
        <taxon>Methylobacteriaceae</taxon>
        <taxon>Microvirga</taxon>
    </lineage>
</organism>
<sequence length="73" mass="8120">MLPAPSAPSIRLKPFDHSSKVVRDRKVEDLTVEGREIVSDHSGEFRADMVGGGRDCGHAVILRQNWLSLPLIR</sequence>
<dbReference type="EMBL" id="BJYU01000332">
    <property type="protein sequence ID" value="GEO19133.1"/>
    <property type="molecule type" value="Genomic_DNA"/>
</dbReference>
<dbReference type="AlphaFoldDB" id="A0A512C4H7"/>
<protein>
    <submittedName>
        <fullName evidence="1">Uncharacterized protein</fullName>
    </submittedName>
</protein>
<dbReference type="Proteomes" id="UP000321085">
    <property type="component" value="Unassembled WGS sequence"/>
</dbReference>
<accession>A0A512C4H7</accession>
<name>A0A512C4H7_9HYPH</name>
<gene>
    <name evidence="1" type="ORF">MAE02_68290</name>
</gene>